<evidence type="ECO:0000313" key="3">
    <source>
        <dbReference type="EMBL" id="GLW92331.1"/>
    </source>
</evidence>
<gene>
    <name evidence="3" type="ORF">Aglo03_31470</name>
</gene>
<feature type="compositionally biased region" description="Polar residues" evidence="1">
    <location>
        <begin position="182"/>
        <end position="200"/>
    </location>
</feature>
<proteinExistence type="predicted"/>
<reference evidence="3" key="1">
    <citation type="submission" date="2023-02" db="EMBL/GenBank/DDBJ databases">
        <title>Actinokineospora globicatena NBRC 15670.</title>
        <authorList>
            <person name="Ichikawa N."/>
            <person name="Sato H."/>
            <person name="Tonouchi N."/>
        </authorList>
    </citation>
    <scope>NUCLEOTIDE SEQUENCE</scope>
    <source>
        <strain evidence="3">NBRC 15670</strain>
    </source>
</reference>
<name>A0A9W6VAP8_9PSEU</name>
<feature type="region of interest" description="Disordered" evidence="1">
    <location>
        <begin position="182"/>
        <end position="204"/>
    </location>
</feature>
<protein>
    <recommendedName>
        <fullName evidence="2">Protein NO VEIN C-terminal domain-containing protein</fullName>
    </recommendedName>
</protein>
<dbReference type="RefSeq" id="WP_285610931.1">
    <property type="nucleotide sequence ID" value="NZ_BSSD01000004.1"/>
</dbReference>
<keyword evidence="4" id="KW-1185">Reference proteome</keyword>
<evidence type="ECO:0000259" key="2">
    <source>
        <dbReference type="Pfam" id="PF13020"/>
    </source>
</evidence>
<dbReference type="AlphaFoldDB" id="A0A9W6VAP8"/>
<sequence>MEINTWWGDDPDERYWIEITDRSDVGTDLNCLQRNGSGKEYWSYSLIQHVRPGDVVLHWHKTLEGRPALIGWSIATGPLGVEQDYSWQARGSYGQQREATTAAGWRLPCTGFTRLPTPVDGADLLRLKPEIDRIRDALQERAGSPTYFPFTAYQDGGIKVAQAYITKFPAALAELILGLSEPVNTTQPGSTTTPSKQRSGTGRPVDAALRKAIEDRAVKRAKEHYLGLGAVEVQEFGKPFDLLVIGLRPDHRVEVKGTMTEARTVELTVNEVDNARDHATDLVVVHGITATARPDGGYDTTDGTVRVWEKWVPADSALAATKFAYLVDSQQPDHEQ</sequence>
<comment type="caution">
    <text evidence="3">The sequence shown here is derived from an EMBL/GenBank/DDBJ whole genome shotgun (WGS) entry which is preliminary data.</text>
</comment>
<feature type="domain" description="Protein NO VEIN C-terminal" evidence="2">
    <location>
        <begin position="216"/>
        <end position="281"/>
    </location>
</feature>
<dbReference type="Pfam" id="PF13020">
    <property type="entry name" value="NOV_C"/>
    <property type="match status" value="1"/>
</dbReference>
<organism evidence="3 4">
    <name type="scientific">Actinokineospora globicatena</name>
    <dbReference type="NCBI Taxonomy" id="103729"/>
    <lineage>
        <taxon>Bacteria</taxon>
        <taxon>Bacillati</taxon>
        <taxon>Actinomycetota</taxon>
        <taxon>Actinomycetes</taxon>
        <taxon>Pseudonocardiales</taxon>
        <taxon>Pseudonocardiaceae</taxon>
        <taxon>Actinokineospora</taxon>
    </lineage>
</organism>
<accession>A0A9W6VAP8</accession>
<evidence type="ECO:0000256" key="1">
    <source>
        <dbReference type="SAM" id="MobiDB-lite"/>
    </source>
</evidence>
<evidence type="ECO:0000313" key="4">
    <source>
        <dbReference type="Proteomes" id="UP001165042"/>
    </source>
</evidence>
<dbReference type="InterPro" id="IPR024975">
    <property type="entry name" value="NOV_C"/>
</dbReference>
<dbReference type="Proteomes" id="UP001165042">
    <property type="component" value="Unassembled WGS sequence"/>
</dbReference>
<dbReference type="EMBL" id="BSSD01000004">
    <property type="protein sequence ID" value="GLW92331.1"/>
    <property type="molecule type" value="Genomic_DNA"/>
</dbReference>